<dbReference type="OrthoDB" id="5464610at2"/>
<comment type="caution">
    <text evidence="1">The sequence shown here is derived from an EMBL/GenBank/DDBJ whole genome shotgun (WGS) entry which is preliminary data.</text>
</comment>
<dbReference type="Proteomes" id="UP000192320">
    <property type="component" value="Unassembled WGS sequence"/>
</dbReference>
<sequence length="430" mass="46377">MALVITEHERAALAQAARFGLFAAITGRRSRRFPVGGAIPAGALAYRSRRPVQPLSEVERALLLSLMSGVTGWHDGIAHHPGYAPALPNYPGSATGRAMPSAAGFHTSQLFFTDDTGCYLLPNRDTEARAFDTIEEWIGQTADSYVQISDSRLELPREEPYMEGHNTWIVNHPGSLLAFNVADLAEHLLENLWFFAANGYPIRDDIHGREIPVVQAFSGLAHADDPIPLSFVEQYTLTEASAELSIAAHNGALGLQAMGLGGWIFDGLDRLSVLGGSGDPRAPGLGFVADTDPRWPFPNVTGLPGYFETLSPPHVTSVAEAVGKLVARKFGPGGPSHPDTAGPWTDNATVRGSALPPDGIADLVTCEASYIYDTFGKLPGTVPTVHVLMYLQAQHLDTEFYDAFYGPGAYLRTHAEHQRCWHTPSGNLTT</sequence>
<name>A0A7I7R3I8_9MYCO</name>
<gene>
    <name evidence="1" type="ORF">BST33_16515</name>
</gene>
<protein>
    <submittedName>
        <fullName evidence="1">Uncharacterized protein</fullName>
    </submittedName>
</protein>
<evidence type="ECO:0000313" key="1">
    <source>
        <dbReference type="EMBL" id="ORA98430.1"/>
    </source>
</evidence>
<proteinExistence type="predicted"/>
<keyword evidence="2" id="KW-1185">Reference proteome</keyword>
<evidence type="ECO:0000313" key="2">
    <source>
        <dbReference type="Proteomes" id="UP000192320"/>
    </source>
</evidence>
<accession>A0A7I7R3I8</accession>
<organism evidence="1 2">
    <name type="scientific">Mycolicibacter minnesotensis</name>
    <dbReference type="NCBI Taxonomy" id="1118379"/>
    <lineage>
        <taxon>Bacteria</taxon>
        <taxon>Bacillati</taxon>
        <taxon>Actinomycetota</taxon>
        <taxon>Actinomycetes</taxon>
        <taxon>Mycobacteriales</taxon>
        <taxon>Mycobacteriaceae</taxon>
        <taxon>Mycolicibacter</taxon>
    </lineage>
</organism>
<reference evidence="1 2" key="1">
    <citation type="submission" date="2017-02" db="EMBL/GenBank/DDBJ databases">
        <title>The new phylogeny of genus Mycobacterium.</title>
        <authorList>
            <person name="Tortoli E."/>
            <person name="Trovato A."/>
            <person name="Cirillo D.M."/>
        </authorList>
    </citation>
    <scope>NUCLEOTIDE SEQUENCE [LARGE SCALE GENOMIC DNA]</scope>
    <source>
        <strain evidence="1 2">DSM 45633</strain>
    </source>
</reference>
<dbReference type="EMBL" id="MVHZ01000022">
    <property type="protein sequence ID" value="ORA98430.1"/>
    <property type="molecule type" value="Genomic_DNA"/>
</dbReference>
<dbReference type="RefSeq" id="WP_083027505.1">
    <property type="nucleotide sequence ID" value="NZ_AP022589.1"/>
</dbReference>
<dbReference type="AlphaFoldDB" id="A0A7I7R3I8"/>